<organism evidence="1 2">
    <name type="scientific">Sphaerodactylus townsendi</name>
    <dbReference type="NCBI Taxonomy" id="933632"/>
    <lineage>
        <taxon>Eukaryota</taxon>
        <taxon>Metazoa</taxon>
        <taxon>Chordata</taxon>
        <taxon>Craniata</taxon>
        <taxon>Vertebrata</taxon>
        <taxon>Euteleostomi</taxon>
        <taxon>Lepidosauria</taxon>
        <taxon>Squamata</taxon>
        <taxon>Bifurcata</taxon>
        <taxon>Gekkota</taxon>
        <taxon>Sphaerodactylidae</taxon>
        <taxon>Sphaerodactylus</taxon>
    </lineage>
</organism>
<comment type="caution">
    <text evidence="1">The sequence shown here is derived from an EMBL/GenBank/DDBJ whole genome shotgun (WGS) entry which is preliminary data.</text>
</comment>
<reference evidence="1" key="1">
    <citation type="submission" date="2021-08" db="EMBL/GenBank/DDBJ databases">
        <title>The first chromosome-level gecko genome reveals the dynamic sex chromosomes of Neotropical dwarf geckos (Sphaerodactylidae: Sphaerodactylus).</title>
        <authorList>
            <person name="Pinto B.J."/>
            <person name="Keating S.E."/>
            <person name="Gamble T."/>
        </authorList>
    </citation>
    <scope>NUCLEOTIDE SEQUENCE</scope>
    <source>
        <strain evidence="1">TG3544</strain>
    </source>
</reference>
<evidence type="ECO:0000313" key="1">
    <source>
        <dbReference type="EMBL" id="KAH7988884.1"/>
    </source>
</evidence>
<dbReference type="EMBL" id="CM037623">
    <property type="protein sequence ID" value="KAH7988884.1"/>
    <property type="molecule type" value="Genomic_DNA"/>
</dbReference>
<proteinExistence type="predicted"/>
<protein>
    <submittedName>
        <fullName evidence="1">Uncharacterized protein</fullName>
    </submittedName>
</protein>
<gene>
    <name evidence="1" type="ORF">K3G42_023507</name>
</gene>
<dbReference type="Proteomes" id="UP000827872">
    <property type="component" value="Linkage Group LG10"/>
</dbReference>
<accession>A0ACB8E8X3</accession>
<sequence length="347" mass="38461">MLEIPEEGEDAVNSRCMLGPLLSTAVLALGRTCGTSSSAMACYAGHDAHREEGGCLRFVSRDQKPWLAPARWCRQICSNASSSTKPFWSIICMETELEVTLEIHLQKIYNKIPGTSSNGLEEEFKKLTSIKIQNDKMRTGNLPANMKKNRVLQIIPYEFNRVIIPVKRGEENTDYVNASFIDGYRQKDSYITAKAPPAHLLQTSPMDDLGEGSPAPSSYVDRAGRSGVRRNVPSTGLHLLRLTGISPKQKLYRSHTVPFPRLAGGRHPLLEWKGMINIIAAVQKQQQQSETIPSPPTAALEQDEQGPSVHWAQFGKSQSRRDSGCLSDGEELEVTEALHGPKHWNST</sequence>
<name>A0ACB8E8X3_9SAUR</name>
<evidence type="ECO:0000313" key="2">
    <source>
        <dbReference type="Proteomes" id="UP000827872"/>
    </source>
</evidence>
<keyword evidence="2" id="KW-1185">Reference proteome</keyword>